<proteinExistence type="predicted"/>
<protein>
    <submittedName>
        <fullName evidence="1">Uncharacterized protein</fullName>
    </submittedName>
</protein>
<evidence type="ECO:0000313" key="2">
    <source>
        <dbReference type="Proteomes" id="UP000499080"/>
    </source>
</evidence>
<sequence>MTMVVRRPSFCMSSAPPSVCLANGPRPHFNTLGRSSNCSFASLEEISPPSIINKSEFFVPPLFFLPPVMNVSRRGTGRDRFEMSYRLAIERAVKLSLFITSFSFGSGTSRLHNDGTSGSRKKLCHTFG</sequence>
<organism evidence="1 2">
    <name type="scientific">Araneus ventricosus</name>
    <name type="common">Orbweaver spider</name>
    <name type="synonym">Epeira ventricosa</name>
    <dbReference type="NCBI Taxonomy" id="182803"/>
    <lineage>
        <taxon>Eukaryota</taxon>
        <taxon>Metazoa</taxon>
        <taxon>Ecdysozoa</taxon>
        <taxon>Arthropoda</taxon>
        <taxon>Chelicerata</taxon>
        <taxon>Arachnida</taxon>
        <taxon>Araneae</taxon>
        <taxon>Araneomorphae</taxon>
        <taxon>Entelegynae</taxon>
        <taxon>Araneoidea</taxon>
        <taxon>Araneidae</taxon>
        <taxon>Araneus</taxon>
    </lineage>
</organism>
<dbReference type="Proteomes" id="UP000499080">
    <property type="component" value="Unassembled WGS sequence"/>
</dbReference>
<name>A0A4Y2X839_ARAVE</name>
<evidence type="ECO:0000313" key="1">
    <source>
        <dbReference type="EMBL" id="GBO45773.1"/>
    </source>
</evidence>
<comment type="caution">
    <text evidence="1">The sequence shown here is derived from an EMBL/GenBank/DDBJ whole genome shotgun (WGS) entry which is preliminary data.</text>
</comment>
<accession>A0A4Y2X839</accession>
<dbReference type="EMBL" id="BGPR01073053">
    <property type="protein sequence ID" value="GBO45773.1"/>
    <property type="molecule type" value="Genomic_DNA"/>
</dbReference>
<keyword evidence="2" id="KW-1185">Reference proteome</keyword>
<reference evidence="1 2" key="1">
    <citation type="journal article" date="2019" name="Sci. Rep.">
        <title>Orb-weaving spider Araneus ventricosus genome elucidates the spidroin gene catalogue.</title>
        <authorList>
            <person name="Kono N."/>
            <person name="Nakamura H."/>
            <person name="Ohtoshi R."/>
            <person name="Moran D.A.P."/>
            <person name="Shinohara A."/>
            <person name="Yoshida Y."/>
            <person name="Fujiwara M."/>
            <person name="Mori M."/>
            <person name="Tomita M."/>
            <person name="Arakawa K."/>
        </authorList>
    </citation>
    <scope>NUCLEOTIDE SEQUENCE [LARGE SCALE GENOMIC DNA]</scope>
</reference>
<gene>
    <name evidence="1" type="ORF">AVEN_193421_1</name>
</gene>
<dbReference type="AlphaFoldDB" id="A0A4Y2X839"/>